<dbReference type="RefSeq" id="XP_003072239.1">
    <property type="nucleotide sequence ID" value="XM_003072193.1"/>
</dbReference>
<evidence type="ECO:0000313" key="2">
    <source>
        <dbReference type="EMBL" id="ADM10879.1"/>
    </source>
</evidence>
<dbReference type="InterPro" id="IPR013087">
    <property type="entry name" value="Znf_C2H2_type"/>
</dbReference>
<dbReference type="GeneID" id="9698562"/>
<reference evidence="2 3" key="2">
    <citation type="journal article" date="2012" name="Proc. Natl. Acad. Sci. U.S.A.">
        <title>Gain and loss of multiple functionally related, horizontally transferred genes in the reduced genomes of two microsporidian parasites.</title>
        <authorList>
            <person name="Pombert J.-F."/>
            <person name="Selman M."/>
            <person name="Burki F."/>
            <person name="Bardell F.T."/>
            <person name="Farinelli L."/>
            <person name="Solter L.F."/>
            <person name="Whitman D.W."/>
            <person name="Weiss L.M."/>
            <person name="Corradi N."/>
            <person name="Keeling P.J."/>
        </authorList>
    </citation>
    <scope>NUCLEOTIDE SEQUENCE [LARGE SCALE GENOMIC DNA]</scope>
    <source>
        <strain evidence="2 3">ATCC 50506</strain>
    </source>
</reference>
<dbReference type="Proteomes" id="UP000002313">
    <property type="component" value="Chromosome I"/>
</dbReference>
<dbReference type="OrthoDB" id="2191125at2759"/>
<protein>
    <recommendedName>
        <fullName evidence="1">C2H2-type domain-containing protein</fullName>
    </recommendedName>
</protein>
<feature type="domain" description="C2H2-type" evidence="1">
    <location>
        <begin position="3"/>
        <end position="25"/>
    </location>
</feature>
<evidence type="ECO:0000259" key="1">
    <source>
        <dbReference type="PROSITE" id="PS00028"/>
    </source>
</evidence>
<dbReference type="AlphaFoldDB" id="E0S594"/>
<evidence type="ECO:0000313" key="3">
    <source>
        <dbReference type="Proteomes" id="UP000002313"/>
    </source>
</evidence>
<sequence>MFCIPCQRKFNTKNAYKCHTSTSSHAKADTEYKVNRKINMERNTSNFITDFHSYISQIAEYKEIGQVYREYLAKNRFRIEGTNFKSVEEAIEKIEKRVSVLREGGKIMVKRLSNFKPTKRIPIFDLEKLKSTFRIRMVEEDNADRLRHKIFEKKNQGNA</sequence>
<dbReference type="HOGENOM" id="CLU_1758788_0_0_1"/>
<accession>E0S594</accession>
<dbReference type="EMBL" id="CP001942">
    <property type="protein sequence ID" value="ADM10879.1"/>
    <property type="molecule type" value="Genomic_DNA"/>
</dbReference>
<proteinExistence type="predicted"/>
<dbReference type="InterPro" id="IPR036236">
    <property type="entry name" value="Znf_C2H2_sf"/>
</dbReference>
<dbReference type="KEGG" id="ein:Eint_010150"/>
<dbReference type="SUPFAM" id="SSF57667">
    <property type="entry name" value="beta-beta-alpha zinc fingers"/>
    <property type="match status" value="1"/>
</dbReference>
<gene>
    <name evidence="2" type="ORF">Eint_010150</name>
</gene>
<dbReference type="PROSITE" id="PS00028">
    <property type="entry name" value="ZINC_FINGER_C2H2_1"/>
    <property type="match status" value="1"/>
</dbReference>
<organism evidence="2 3">
    <name type="scientific">Encephalitozoon intestinalis (strain ATCC 50506)</name>
    <name type="common">Microsporidian parasite</name>
    <name type="synonym">Septata intestinalis</name>
    <dbReference type="NCBI Taxonomy" id="876142"/>
    <lineage>
        <taxon>Eukaryota</taxon>
        <taxon>Fungi</taxon>
        <taxon>Fungi incertae sedis</taxon>
        <taxon>Microsporidia</taxon>
        <taxon>Unikaryonidae</taxon>
        <taxon>Encephalitozoon</taxon>
    </lineage>
</organism>
<reference evidence="2 3" key="1">
    <citation type="journal article" date="2010" name="Nat. Commun.">
        <title>The complete sequence of the smallest known nuclear genome from the microsporidian Encephalitozoon intestinalis.</title>
        <authorList>
            <person name="Corradi N."/>
            <person name="Pombert J.-F."/>
            <person name="Farinelli L."/>
            <person name="Didier E.S."/>
            <person name="Keeling P.J."/>
        </authorList>
    </citation>
    <scope>NUCLEOTIDE SEQUENCE [LARGE SCALE GENOMIC DNA]</scope>
    <source>
        <strain evidence="2 3">ATCC 50506</strain>
    </source>
</reference>
<keyword evidence="3" id="KW-1185">Reference proteome</keyword>
<name>E0S594_ENCIT</name>
<dbReference type="VEuPathDB" id="MicrosporidiaDB:Eint_010150"/>